<keyword evidence="1" id="KW-0539">Nucleus</keyword>
<dbReference type="PANTHER" id="PTHR31668:SF24">
    <property type="entry name" value="TRANSCRIPTION FACTOR, PUTATIVE-RELATED"/>
    <property type="match status" value="1"/>
</dbReference>
<protein>
    <recommendedName>
        <fullName evidence="4">Transcription factor domain-containing protein</fullName>
    </recommendedName>
</protein>
<accession>A0A6A6E3B4</accession>
<evidence type="ECO:0000313" key="3">
    <source>
        <dbReference type="Proteomes" id="UP000800200"/>
    </source>
</evidence>
<proteinExistence type="predicted"/>
<sequence>MPANYGKSNATVKIDANNAAISACTGKRGYIISEYRKNTTNPIVKSPTILPSVSNQNSWQSPYSPSFFLDLLPDYMESVYPVQPVITEDELRAYIQAMESDQEIRSFIYAFGGCTLNLTRYGERRTDDVLQTISTLVNHSIESRTPPLPTLRGSVMRAMQSMFLHNCLMSMQASEAAFFYMRDSISTIQLLRVDTQDAITTLPPPERARRQRLYWQAFIHERFVAVLDYRQAILPPLESLPDDDSTIPISVQEGFNQIIRLFSLLDTDFLRNWLGSQTSTGVTITWIEQKSRELDGQDESSAKDHDILTTMQRADLAITREWLRTLVWRLAMSRTLLSSRSSKECLSLLFPVRLSQQLRRQVSNMSREDIGVHGSTIVQKLFEITDTIADVLILVPAATLEETALRIEDFLFILDFVLLFPALDQTRRSILIEKLERLQAMFPEICSTSNSPNVPNIFDAQSPLNDPWYHVTQSKILPEMNLETEYGAALADANAASIPDANTLQGFGQSISKGNQKATWNEISRRLSMANMVHG</sequence>
<keyword evidence="3" id="KW-1185">Reference proteome</keyword>
<dbReference type="PANTHER" id="PTHR31668">
    <property type="entry name" value="GLUCOSE TRANSPORT TRANSCRIPTION REGULATOR RGT1-RELATED-RELATED"/>
    <property type="match status" value="1"/>
</dbReference>
<reference evidence="2" key="1">
    <citation type="journal article" date="2020" name="Stud. Mycol.">
        <title>101 Dothideomycetes genomes: a test case for predicting lifestyles and emergence of pathogens.</title>
        <authorList>
            <person name="Haridas S."/>
            <person name="Albert R."/>
            <person name="Binder M."/>
            <person name="Bloem J."/>
            <person name="Labutti K."/>
            <person name="Salamov A."/>
            <person name="Andreopoulos B."/>
            <person name="Baker S."/>
            <person name="Barry K."/>
            <person name="Bills G."/>
            <person name="Bluhm B."/>
            <person name="Cannon C."/>
            <person name="Castanera R."/>
            <person name="Culley D."/>
            <person name="Daum C."/>
            <person name="Ezra D."/>
            <person name="Gonzalez J."/>
            <person name="Henrissat B."/>
            <person name="Kuo A."/>
            <person name="Liang C."/>
            <person name="Lipzen A."/>
            <person name="Lutzoni F."/>
            <person name="Magnuson J."/>
            <person name="Mondo S."/>
            <person name="Nolan M."/>
            <person name="Ohm R."/>
            <person name="Pangilinan J."/>
            <person name="Park H.-J."/>
            <person name="Ramirez L."/>
            <person name="Alfaro M."/>
            <person name="Sun H."/>
            <person name="Tritt A."/>
            <person name="Yoshinaga Y."/>
            <person name="Zwiers L.-H."/>
            <person name="Turgeon B."/>
            <person name="Goodwin S."/>
            <person name="Spatafora J."/>
            <person name="Crous P."/>
            <person name="Grigoriev I."/>
        </authorList>
    </citation>
    <scope>NUCLEOTIDE SEQUENCE</scope>
    <source>
        <strain evidence="2">CBS 207.26</strain>
    </source>
</reference>
<dbReference type="EMBL" id="ML994635">
    <property type="protein sequence ID" value="KAF2184988.1"/>
    <property type="molecule type" value="Genomic_DNA"/>
</dbReference>
<gene>
    <name evidence="2" type="ORF">K469DRAFT_739063</name>
</gene>
<dbReference type="OrthoDB" id="2740448at2759"/>
<name>A0A6A6E3B4_9PEZI</name>
<evidence type="ECO:0008006" key="4">
    <source>
        <dbReference type="Google" id="ProtNLM"/>
    </source>
</evidence>
<dbReference type="Proteomes" id="UP000800200">
    <property type="component" value="Unassembled WGS sequence"/>
</dbReference>
<evidence type="ECO:0000313" key="2">
    <source>
        <dbReference type="EMBL" id="KAF2184988.1"/>
    </source>
</evidence>
<dbReference type="InterPro" id="IPR050797">
    <property type="entry name" value="Carb_Metab_Trans_Reg"/>
</dbReference>
<organism evidence="2 3">
    <name type="scientific">Zopfia rhizophila CBS 207.26</name>
    <dbReference type="NCBI Taxonomy" id="1314779"/>
    <lineage>
        <taxon>Eukaryota</taxon>
        <taxon>Fungi</taxon>
        <taxon>Dikarya</taxon>
        <taxon>Ascomycota</taxon>
        <taxon>Pezizomycotina</taxon>
        <taxon>Dothideomycetes</taxon>
        <taxon>Dothideomycetes incertae sedis</taxon>
        <taxon>Zopfiaceae</taxon>
        <taxon>Zopfia</taxon>
    </lineage>
</organism>
<evidence type="ECO:0000256" key="1">
    <source>
        <dbReference type="ARBA" id="ARBA00023242"/>
    </source>
</evidence>
<dbReference type="AlphaFoldDB" id="A0A6A6E3B4"/>
<dbReference type="CDD" id="cd12148">
    <property type="entry name" value="fungal_TF_MHR"/>
    <property type="match status" value="1"/>
</dbReference>